<dbReference type="Proteomes" id="UP000295511">
    <property type="component" value="Unassembled WGS sequence"/>
</dbReference>
<dbReference type="RefSeq" id="WP_133206147.1">
    <property type="nucleotide sequence ID" value="NZ_SMRU01000029.1"/>
</dbReference>
<comment type="caution">
    <text evidence="2">The sequence shown here is derived from an EMBL/GenBank/DDBJ whole genome shotgun (WGS) entry which is preliminary data.</text>
</comment>
<evidence type="ECO:0000313" key="2">
    <source>
        <dbReference type="EMBL" id="TDF91556.1"/>
    </source>
</evidence>
<evidence type="ECO:0000256" key="1">
    <source>
        <dbReference type="SAM" id="MobiDB-lite"/>
    </source>
</evidence>
<dbReference type="AlphaFoldDB" id="A0A4R5K9A2"/>
<accession>A0A4R5K9A2</accession>
<gene>
    <name evidence="2" type="ORF">E1809_20740</name>
</gene>
<reference evidence="2 3" key="1">
    <citation type="submission" date="2019-03" db="EMBL/GenBank/DDBJ databases">
        <title>Whole genome sequence of Arthrobacter sp JH1-1.</title>
        <authorList>
            <person name="Trinh H.N."/>
        </authorList>
    </citation>
    <scope>NUCLEOTIDE SEQUENCE [LARGE SCALE GENOMIC DNA]</scope>
    <source>
        <strain evidence="2 3">JH1-1</strain>
    </source>
</reference>
<protein>
    <submittedName>
        <fullName evidence="2">Uncharacterized protein</fullName>
    </submittedName>
</protein>
<proteinExistence type="predicted"/>
<name>A0A4R5K9A2_9MICC</name>
<organism evidence="2 3">
    <name type="scientific">Arthrobacter terricola</name>
    <dbReference type="NCBI Taxonomy" id="2547396"/>
    <lineage>
        <taxon>Bacteria</taxon>
        <taxon>Bacillati</taxon>
        <taxon>Actinomycetota</taxon>
        <taxon>Actinomycetes</taxon>
        <taxon>Micrococcales</taxon>
        <taxon>Micrococcaceae</taxon>
        <taxon>Arthrobacter</taxon>
    </lineage>
</organism>
<feature type="region of interest" description="Disordered" evidence="1">
    <location>
        <begin position="75"/>
        <end position="116"/>
    </location>
</feature>
<feature type="compositionally biased region" description="Low complexity" evidence="1">
    <location>
        <begin position="8"/>
        <end position="22"/>
    </location>
</feature>
<feature type="region of interest" description="Disordered" evidence="1">
    <location>
        <begin position="1"/>
        <end position="35"/>
    </location>
</feature>
<keyword evidence="3" id="KW-1185">Reference proteome</keyword>
<evidence type="ECO:0000313" key="3">
    <source>
        <dbReference type="Proteomes" id="UP000295511"/>
    </source>
</evidence>
<sequence length="116" mass="12781">MGEPPPVAGAGVAGRAMGRAAATLREPERLQRKYNRDRKSLAIVAGVLRPERRTRQEMQDRDARDNLLDYVAQEFHAPPAHPTPRPAAGKYTRTDCAAGTQQKPMQGIDAPEQQKP</sequence>
<dbReference type="EMBL" id="SMRU01000029">
    <property type="protein sequence ID" value="TDF91556.1"/>
    <property type="molecule type" value="Genomic_DNA"/>
</dbReference>